<keyword evidence="2" id="KW-1185">Reference proteome</keyword>
<proteinExistence type="predicted"/>
<keyword evidence="1" id="KW-0695">RNA-directed DNA polymerase</keyword>
<comment type="caution">
    <text evidence="1">The sequence shown here is derived from an EMBL/GenBank/DDBJ whole genome shotgun (WGS) entry which is preliminary data.</text>
</comment>
<protein>
    <submittedName>
        <fullName evidence="1">Reverse transcriptase</fullName>
    </submittedName>
</protein>
<evidence type="ECO:0000313" key="1">
    <source>
        <dbReference type="EMBL" id="GFR96105.1"/>
    </source>
</evidence>
<name>A0AAV4HH03_9GAST</name>
<sequence>MEIEDEEVKTTYQYVVDLKGKIEEVIKLDQQNLCSASSRYKAHFDIRAKARSCNVGDQTLILLPTKTNKLQLNWLFFLCEDANSTTKSTICELEEIAGCCDDGQEGRKIILEQLNFMSDMAANEKKSASQMQQWLDQERPKDNVHTNEDCLHYPLQDNAVCRIVRMMSEILGPNMDERNGIRDRWLSDFRSRQENL</sequence>
<evidence type="ECO:0000313" key="2">
    <source>
        <dbReference type="Proteomes" id="UP000762676"/>
    </source>
</evidence>
<dbReference type="Proteomes" id="UP000762676">
    <property type="component" value="Unassembled WGS sequence"/>
</dbReference>
<keyword evidence="1" id="KW-0808">Transferase</keyword>
<accession>A0AAV4HH03</accession>
<dbReference type="GO" id="GO:0003964">
    <property type="term" value="F:RNA-directed DNA polymerase activity"/>
    <property type="evidence" value="ECO:0007669"/>
    <property type="project" value="UniProtKB-KW"/>
</dbReference>
<gene>
    <name evidence="1" type="ORF">ElyMa_004445100</name>
</gene>
<dbReference type="AlphaFoldDB" id="A0AAV4HH03"/>
<keyword evidence="1" id="KW-0548">Nucleotidyltransferase</keyword>
<organism evidence="1 2">
    <name type="scientific">Elysia marginata</name>
    <dbReference type="NCBI Taxonomy" id="1093978"/>
    <lineage>
        <taxon>Eukaryota</taxon>
        <taxon>Metazoa</taxon>
        <taxon>Spiralia</taxon>
        <taxon>Lophotrochozoa</taxon>
        <taxon>Mollusca</taxon>
        <taxon>Gastropoda</taxon>
        <taxon>Heterobranchia</taxon>
        <taxon>Euthyneura</taxon>
        <taxon>Panpulmonata</taxon>
        <taxon>Sacoglossa</taxon>
        <taxon>Placobranchoidea</taxon>
        <taxon>Plakobranchidae</taxon>
        <taxon>Elysia</taxon>
    </lineage>
</organism>
<dbReference type="EMBL" id="BMAT01008970">
    <property type="protein sequence ID" value="GFR96105.1"/>
    <property type="molecule type" value="Genomic_DNA"/>
</dbReference>
<reference evidence="1 2" key="1">
    <citation type="journal article" date="2021" name="Elife">
        <title>Chloroplast acquisition without the gene transfer in kleptoplastic sea slugs, Plakobranchus ocellatus.</title>
        <authorList>
            <person name="Maeda T."/>
            <person name="Takahashi S."/>
            <person name="Yoshida T."/>
            <person name="Shimamura S."/>
            <person name="Takaki Y."/>
            <person name="Nagai Y."/>
            <person name="Toyoda A."/>
            <person name="Suzuki Y."/>
            <person name="Arimoto A."/>
            <person name="Ishii H."/>
            <person name="Satoh N."/>
            <person name="Nishiyama T."/>
            <person name="Hasebe M."/>
            <person name="Maruyama T."/>
            <person name="Minagawa J."/>
            <person name="Obokata J."/>
            <person name="Shigenobu S."/>
        </authorList>
    </citation>
    <scope>NUCLEOTIDE SEQUENCE [LARGE SCALE GENOMIC DNA]</scope>
</reference>